<reference evidence="1" key="1">
    <citation type="submission" date="2025-08" db="UniProtKB">
        <authorList>
            <consortium name="Ensembl"/>
        </authorList>
    </citation>
    <scope>IDENTIFICATION</scope>
</reference>
<evidence type="ECO:0000313" key="2">
    <source>
        <dbReference type="Proteomes" id="UP000694393"/>
    </source>
</evidence>
<dbReference type="AlphaFoldDB" id="A0A8C8VP55"/>
<dbReference type="Proteomes" id="UP000694393">
    <property type="component" value="Unplaced"/>
</dbReference>
<proteinExistence type="predicted"/>
<dbReference type="InterPro" id="IPR029058">
    <property type="entry name" value="AB_hydrolase_fold"/>
</dbReference>
<accession>A0A8C8VP55</accession>
<dbReference type="Ensembl" id="ENSPCET00000022754.1">
    <property type="protein sequence ID" value="ENSPCEP00000022004.1"/>
    <property type="gene ID" value="ENSPCEG00000016854.1"/>
</dbReference>
<name>A0A8C8VP55_9SAUR</name>
<evidence type="ECO:0000313" key="1">
    <source>
        <dbReference type="Ensembl" id="ENSPCEP00000022004.1"/>
    </source>
</evidence>
<dbReference type="SUPFAM" id="SSF53474">
    <property type="entry name" value="alpha/beta-Hydrolases"/>
    <property type="match status" value="1"/>
</dbReference>
<sequence>CLPDHVAGIPTYGIHTDRILCYHVQGNAPSNFINDTASTRGDRTPLKLHTWPELLLSCTVNLYVTVERGVTVSIWHGLLDNGGEKSREGPQRWCWLPYTARSGNSTVLFWGHSLGSGGATNVARKQLEEKGIQVESIVLESPYTNIRETAAHSPVTRIYCQFPGFEDLILDSMALDGSSVKMKTSKCCQVPS</sequence>
<reference evidence="1" key="2">
    <citation type="submission" date="2025-09" db="UniProtKB">
        <authorList>
            <consortium name="Ensembl"/>
        </authorList>
    </citation>
    <scope>IDENTIFICATION</scope>
</reference>
<keyword evidence="2" id="KW-1185">Reference proteome</keyword>
<protein>
    <submittedName>
        <fullName evidence="1">Uncharacterized protein</fullName>
    </submittedName>
</protein>
<organism evidence="1 2">
    <name type="scientific">Pelusios castaneus</name>
    <name type="common">West African mud turtle</name>
    <dbReference type="NCBI Taxonomy" id="367368"/>
    <lineage>
        <taxon>Eukaryota</taxon>
        <taxon>Metazoa</taxon>
        <taxon>Chordata</taxon>
        <taxon>Craniata</taxon>
        <taxon>Vertebrata</taxon>
        <taxon>Euteleostomi</taxon>
        <taxon>Archelosauria</taxon>
        <taxon>Testudinata</taxon>
        <taxon>Testudines</taxon>
        <taxon>Pleurodira</taxon>
        <taxon>Pelomedusidae</taxon>
        <taxon>Pelusios</taxon>
    </lineage>
</organism>